<organism evidence="2 3">
    <name type="scientific">Plantactinospora alkalitolerans</name>
    <dbReference type="NCBI Taxonomy" id="2789879"/>
    <lineage>
        <taxon>Bacteria</taxon>
        <taxon>Bacillati</taxon>
        <taxon>Actinomycetota</taxon>
        <taxon>Actinomycetes</taxon>
        <taxon>Micromonosporales</taxon>
        <taxon>Micromonosporaceae</taxon>
        <taxon>Plantactinospora</taxon>
    </lineage>
</organism>
<dbReference type="RefSeq" id="WP_196204096.1">
    <property type="nucleotide sequence ID" value="NZ_JADPUN010000240.1"/>
</dbReference>
<proteinExistence type="predicted"/>
<evidence type="ECO:0000313" key="2">
    <source>
        <dbReference type="EMBL" id="MBF9132570.1"/>
    </source>
</evidence>
<protein>
    <submittedName>
        <fullName evidence="2">Aldo/keto reductase</fullName>
    </submittedName>
</protein>
<gene>
    <name evidence="2" type="ORF">I0C86_26985</name>
</gene>
<dbReference type="Gene3D" id="3.20.20.100">
    <property type="entry name" value="NADP-dependent oxidoreductase domain"/>
    <property type="match status" value="1"/>
</dbReference>
<accession>A0ABS0H290</accession>
<reference evidence="2 3" key="1">
    <citation type="submission" date="2020-11" db="EMBL/GenBank/DDBJ databases">
        <title>A novel isolate from a Black sea contaminated sediment with potential to produce alkanes: Plantactinospora alkalitolerans sp. nov.</title>
        <authorList>
            <person name="Carro L."/>
            <person name="Veyisoglu A."/>
            <person name="Guven K."/>
            <person name="Schumann P."/>
            <person name="Klenk H.-P."/>
            <person name="Sahin N."/>
        </authorList>
    </citation>
    <scope>NUCLEOTIDE SEQUENCE [LARGE SCALE GENOMIC DNA]</scope>
    <source>
        <strain evidence="2 3">S1510</strain>
    </source>
</reference>
<dbReference type="InterPro" id="IPR023210">
    <property type="entry name" value="NADP_OxRdtase_dom"/>
</dbReference>
<dbReference type="PANTHER" id="PTHR43364:SF5">
    <property type="entry name" value="REDUCTASE"/>
    <property type="match status" value="1"/>
</dbReference>
<dbReference type="EMBL" id="JADPUN010000240">
    <property type="protein sequence ID" value="MBF9132570.1"/>
    <property type="molecule type" value="Genomic_DNA"/>
</dbReference>
<dbReference type="InterPro" id="IPR036812">
    <property type="entry name" value="NAD(P)_OxRdtase_dom_sf"/>
</dbReference>
<dbReference type="Pfam" id="PF00248">
    <property type="entry name" value="Aldo_ket_red"/>
    <property type="match status" value="1"/>
</dbReference>
<evidence type="ECO:0000313" key="3">
    <source>
        <dbReference type="Proteomes" id="UP000638560"/>
    </source>
</evidence>
<evidence type="ECO:0000259" key="1">
    <source>
        <dbReference type="Pfam" id="PF00248"/>
    </source>
</evidence>
<name>A0ABS0H290_9ACTN</name>
<dbReference type="Proteomes" id="UP000638560">
    <property type="component" value="Unassembled WGS sequence"/>
</dbReference>
<dbReference type="InterPro" id="IPR050523">
    <property type="entry name" value="AKR_Detox_Biosynth"/>
</dbReference>
<dbReference type="CDD" id="cd19087">
    <property type="entry name" value="AKR_AKR12A1_B1_C1"/>
    <property type="match status" value="1"/>
</dbReference>
<dbReference type="SUPFAM" id="SSF51430">
    <property type="entry name" value="NAD(P)-linked oxidoreductase"/>
    <property type="match status" value="1"/>
</dbReference>
<sequence length="328" mass="36347">MEYTNLGRTGLSVSRLCLGTMNFGPETSESDSFAIMDRALEHGINFFDTANVYGRKTGEGITENIIGRWFAQGNDRRERVVLATKVYGRMGDWPNEQGLSARHIVRACDESLRRLQTDWIDLYQMHHISRTTPWEEIWQAMETLVAQGKVLYVGSSNFAGWHLARAQESANRRNFLGLVSEQCIYNLMTRHVELEVLPAAEQYGLGIIPWSPLQGGLLGGAIRKLAEGGAARTRSEHATKLLAERRPAIEGFEKLCADLGHDPADVALGWLLTRPAVTAPIIGPRTVQHLDAALGALTVEFNDDTLTRLDELFPPIGKGGPGPEAWAW</sequence>
<feature type="domain" description="NADP-dependent oxidoreductase" evidence="1">
    <location>
        <begin position="15"/>
        <end position="312"/>
    </location>
</feature>
<comment type="caution">
    <text evidence="2">The sequence shown here is derived from an EMBL/GenBank/DDBJ whole genome shotgun (WGS) entry which is preliminary data.</text>
</comment>
<keyword evidence="3" id="KW-1185">Reference proteome</keyword>
<dbReference type="PANTHER" id="PTHR43364">
    <property type="entry name" value="NADH-SPECIFIC METHYLGLYOXAL REDUCTASE-RELATED"/>
    <property type="match status" value="1"/>
</dbReference>